<accession>A0A2I1GFY5</accession>
<sequence length="717" mass="83783">MTKKNLGPCAINECNKPTNRFRTFTINCKNKAIAKGTYDYFNIEIGLQLCHDHYLAICEPDRHINYNEKKKRIKNNDKENHITRNRNTTNYYISDFQKYIPLLTEVLHKKQRKEHVGLILNPAAFKVMIEEADPHLIGFFDMMVNAIIPTAQRNMFANEFVLNIGMFLDSTGSTNEAMDAMHKIGVSVCARTVDLHKTKLHEITNQFFRTNSNFLYIFNVDDFHSIKEKRRPDTIWLSTAHHMATLVCKQVISCPQLPINYNGASIHNPVIVDAYNINYRLIHKHYGTFDKSYTERKFQWIRQKTEFTDFDRIELLTVHSYDNSIVEKKDERSMKNVRLIDMKEQQLHSMQDYIDALKIILESGDNNTHLNGYIAPVVADWPARNLIPSSIQSFIPILGPLHVSLNSREQVMLVHYSFFKLMLHFLFGERVKLAKKPRPWRINLLLELAYSGWMKIRTTIKNKFGPICKDIEYQTVLDLLDNIIPATLDIYAILFRSGSFDEYVETIFRIWTFALRWKRKNYNKAPLVFLSDIFYWEDIDHPFLRAIKTVLSNFNDYPVENMHSKIRTSISINASADYIIKQACVIDEFKETYQTRHRYPYTPSKLDFLTNKTSLFLLQHFHNLYQNQYRSHALDTKGKKKKPTGYYLATLDQQVDVKILPAGYHTGHPPKQDVCDACNTKLSGDSEILICGHDRLQNGSNELTEEEQEIDDNVEEE</sequence>
<dbReference type="Proteomes" id="UP000234323">
    <property type="component" value="Unassembled WGS sequence"/>
</dbReference>
<gene>
    <name evidence="1" type="ORF">RhiirA4_460158</name>
</gene>
<dbReference type="VEuPathDB" id="FungiDB:FUN_006459"/>
<organism evidence="1 2">
    <name type="scientific">Rhizophagus irregularis</name>
    <dbReference type="NCBI Taxonomy" id="588596"/>
    <lineage>
        <taxon>Eukaryota</taxon>
        <taxon>Fungi</taxon>
        <taxon>Fungi incertae sedis</taxon>
        <taxon>Mucoromycota</taxon>
        <taxon>Glomeromycotina</taxon>
        <taxon>Glomeromycetes</taxon>
        <taxon>Glomerales</taxon>
        <taxon>Glomeraceae</taxon>
        <taxon>Rhizophagus</taxon>
    </lineage>
</organism>
<evidence type="ECO:0000313" key="1">
    <source>
        <dbReference type="EMBL" id="PKY45541.1"/>
    </source>
</evidence>
<dbReference type="VEuPathDB" id="FungiDB:RhiirFUN_023053"/>
<dbReference type="EMBL" id="LLXI01000392">
    <property type="protein sequence ID" value="PKY45541.1"/>
    <property type="molecule type" value="Genomic_DNA"/>
</dbReference>
<protein>
    <submittedName>
        <fullName evidence="1">Uncharacterized protein</fullName>
    </submittedName>
</protein>
<dbReference type="VEuPathDB" id="FungiDB:RhiirA1_436336"/>
<keyword evidence="2" id="KW-1185">Reference proteome</keyword>
<proteinExistence type="predicted"/>
<evidence type="ECO:0000313" key="2">
    <source>
        <dbReference type="Proteomes" id="UP000234323"/>
    </source>
</evidence>
<reference evidence="1 2" key="1">
    <citation type="submission" date="2015-10" db="EMBL/GenBank/DDBJ databases">
        <title>Genome analyses suggest a sexual origin of heterokaryosis in a supposedly ancient asexual fungus.</title>
        <authorList>
            <person name="Ropars J."/>
            <person name="Sedzielewska K."/>
            <person name="Noel J."/>
            <person name="Charron P."/>
            <person name="Farinelli L."/>
            <person name="Marton T."/>
            <person name="Kruger M."/>
            <person name="Pelin A."/>
            <person name="Brachmann A."/>
            <person name="Corradi N."/>
        </authorList>
    </citation>
    <scope>NUCLEOTIDE SEQUENCE [LARGE SCALE GENOMIC DNA]</scope>
    <source>
        <strain evidence="1 2">A4</strain>
    </source>
</reference>
<comment type="caution">
    <text evidence="1">The sequence shown here is derived from an EMBL/GenBank/DDBJ whole genome shotgun (WGS) entry which is preliminary data.</text>
</comment>
<dbReference type="AlphaFoldDB" id="A0A2I1GFY5"/>
<name>A0A2I1GFY5_9GLOM</name>